<evidence type="ECO:0000259" key="1">
    <source>
        <dbReference type="Pfam" id="PF00483"/>
    </source>
</evidence>
<dbReference type="Proteomes" id="UP000812277">
    <property type="component" value="Unassembled WGS sequence"/>
</dbReference>
<dbReference type="SUPFAM" id="SSF159283">
    <property type="entry name" value="Guanosine diphospho-D-mannose pyrophosphorylase/mannose-6-phosphate isomerase linker domain"/>
    <property type="match status" value="1"/>
</dbReference>
<dbReference type="Pfam" id="PF00483">
    <property type="entry name" value="NTP_transferase"/>
    <property type="match status" value="1"/>
</dbReference>
<feature type="domain" description="Nucleotidyl transferase" evidence="1">
    <location>
        <begin position="3"/>
        <end position="275"/>
    </location>
</feature>
<keyword evidence="2" id="KW-0808">Transferase</keyword>
<dbReference type="PANTHER" id="PTHR46390:SF1">
    <property type="entry name" value="MANNOSE-1-PHOSPHATE GUANYLYLTRANSFERASE"/>
    <property type="match status" value="1"/>
</dbReference>
<keyword evidence="3" id="KW-1185">Reference proteome</keyword>
<dbReference type="EMBL" id="JAHZIJ010000004">
    <property type="protein sequence ID" value="MBW7474671.1"/>
    <property type="molecule type" value="Genomic_DNA"/>
</dbReference>
<dbReference type="GO" id="GO:0016779">
    <property type="term" value="F:nucleotidyltransferase activity"/>
    <property type="evidence" value="ECO:0007669"/>
    <property type="project" value="UniProtKB-KW"/>
</dbReference>
<gene>
    <name evidence="2" type="ORF">K0T92_07930</name>
</gene>
<comment type="caution">
    <text evidence="2">The sequence shown here is derived from an EMBL/GenBank/DDBJ whole genome shotgun (WGS) entry which is preliminary data.</text>
</comment>
<protein>
    <submittedName>
        <fullName evidence="2">Mannose-1-phosphate guanylyltransferase</fullName>
    </submittedName>
</protein>
<reference evidence="2 3" key="1">
    <citation type="submission" date="2021-07" db="EMBL/GenBank/DDBJ databases">
        <title>Paenibacillus radiodurans sp. nov., isolated from the southeastern edge of Tengger Desert.</title>
        <authorList>
            <person name="Zhang G."/>
        </authorList>
    </citation>
    <scope>NUCLEOTIDE SEQUENCE [LARGE SCALE GENOMIC DNA]</scope>
    <source>
        <strain evidence="2 3">DT7-4</strain>
    </source>
</reference>
<name>A0ABS7D4E0_9BACL</name>
<organism evidence="2 3">
    <name type="scientific">Paenibacillus oenotherae</name>
    <dbReference type="NCBI Taxonomy" id="1435645"/>
    <lineage>
        <taxon>Bacteria</taxon>
        <taxon>Bacillati</taxon>
        <taxon>Bacillota</taxon>
        <taxon>Bacilli</taxon>
        <taxon>Bacillales</taxon>
        <taxon>Paenibacillaceae</taxon>
        <taxon>Paenibacillus</taxon>
    </lineage>
</organism>
<dbReference type="PANTHER" id="PTHR46390">
    <property type="entry name" value="MANNOSE-1-PHOSPHATE GUANYLYLTRANSFERASE"/>
    <property type="match status" value="1"/>
</dbReference>
<sequence>MKIILLSGGAGKRLWPLSSHSRSKQFLQVLQDDSGRQLSMVQTTMEHLKHLGLEGDVIVASTSDQIQQLHMQLGAHIETVIEPERRDTYPAILLCAAYLHAVLHVDQDETVIILPVDHMTDSSFYNMLFQLDKLVQLEQAAIGLIGVRPTEPSSKFGYMVPSTGQAHEPGPGSGSSPLHLIERFVEKPDEQTAISLIAKGALWNCGVFALRLSYLIELIQDLELEADYEWLRSRYSLLPAISFDYAVIENERELMSLVYKGLWWDLGTWDALSQTLEHPLYGRGIVAPNCRDTHIMNELPIPVLVSGIDNAVIVAGDEGILVTAKHTASELKPLIEQTLEEAQQPDRTAEYGWSRTVDRVDKRGQAASITRRMHIRSGQQLCCKETKGETIWIILAGQGLYRAGDEDLSIKEGSTVKPYYNCSYEAAVSTELLEVVLTGT</sequence>
<dbReference type="SUPFAM" id="SSF53448">
    <property type="entry name" value="Nucleotide-diphospho-sugar transferases"/>
    <property type="match status" value="1"/>
</dbReference>
<evidence type="ECO:0000313" key="3">
    <source>
        <dbReference type="Proteomes" id="UP000812277"/>
    </source>
</evidence>
<dbReference type="InterPro" id="IPR051161">
    <property type="entry name" value="Mannose-6P_isomerase_type2"/>
</dbReference>
<evidence type="ECO:0000313" key="2">
    <source>
        <dbReference type="EMBL" id="MBW7474671.1"/>
    </source>
</evidence>
<proteinExistence type="predicted"/>
<dbReference type="InterPro" id="IPR005835">
    <property type="entry name" value="NTP_transferase_dom"/>
</dbReference>
<dbReference type="InterPro" id="IPR029044">
    <property type="entry name" value="Nucleotide-diphossugar_trans"/>
</dbReference>
<accession>A0ABS7D4E0</accession>
<dbReference type="RefSeq" id="WP_219871922.1">
    <property type="nucleotide sequence ID" value="NZ_JAHZIJ010000004.1"/>
</dbReference>
<keyword evidence="2" id="KW-0548">Nucleotidyltransferase</keyword>
<dbReference type="Gene3D" id="3.90.550.10">
    <property type="entry name" value="Spore Coat Polysaccharide Biosynthesis Protein SpsA, Chain A"/>
    <property type="match status" value="1"/>
</dbReference>